<keyword evidence="2" id="KW-0175">Coiled coil</keyword>
<dbReference type="Proteomes" id="UP000821853">
    <property type="component" value="Unassembled WGS sequence"/>
</dbReference>
<protein>
    <recommendedName>
        <fullName evidence="4">CCHC-type domain-containing protein</fullName>
    </recommendedName>
</protein>
<organism evidence="5 6">
    <name type="scientific">Haemaphysalis longicornis</name>
    <name type="common">Bush tick</name>
    <dbReference type="NCBI Taxonomy" id="44386"/>
    <lineage>
        <taxon>Eukaryota</taxon>
        <taxon>Metazoa</taxon>
        <taxon>Ecdysozoa</taxon>
        <taxon>Arthropoda</taxon>
        <taxon>Chelicerata</taxon>
        <taxon>Arachnida</taxon>
        <taxon>Acari</taxon>
        <taxon>Parasitiformes</taxon>
        <taxon>Ixodida</taxon>
        <taxon>Ixodoidea</taxon>
        <taxon>Ixodidae</taxon>
        <taxon>Haemaphysalinae</taxon>
        <taxon>Haemaphysalis</taxon>
    </lineage>
</organism>
<dbReference type="PROSITE" id="PS50158">
    <property type="entry name" value="ZF_CCHC"/>
    <property type="match status" value="1"/>
</dbReference>
<dbReference type="AlphaFoldDB" id="A0A9J6H7B1"/>
<evidence type="ECO:0000256" key="2">
    <source>
        <dbReference type="SAM" id="Coils"/>
    </source>
</evidence>
<feature type="region of interest" description="Disordered" evidence="3">
    <location>
        <begin position="310"/>
        <end position="351"/>
    </location>
</feature>
<keyword evidence="1" id="KW-0479">Metal-binding</keyword>
<dbReference type="SMART" id="SM00343">
    <property type="entry name" value="ZnF_C2HC"/>
    <property type="match status" value="1"/>
</dbReference>
<reference evidence="5 6" key="1">
    <citation type="journal article" date="2020" name="Cell">
        <title>Large-Scale Comparative Analyses of Tick Genomes Elucidate Their Genetic Diversity and Vector Capacities.</title>
        <authorList>
            <consortium name="Tick Genome and Microbiome Consortium (TIGMIC)"/>
            <person name="Jia N."/>
            <person name="Wang J."/>
            <person name="Shi W."/>
            <person name="Du L."/>
            <person name="Sun Y."/>
            <person name="Zhan W."/>
            <person name="Jiang J.F."/>
            <person name="Wang Q."/>
            <person name="Zhang B."/>
            <person name="Ji P."/>
            <person name="Bell-Sakyi L."/>
            <person name="Cui X.M."/>
            <person name="Yuan T.T."/>
            <person name="Jiang B.G."/>
            <person name="Yang W.F."/>
            <person name="Lam T.T."/>
            <person name="Chang Q.C."/>
            <person name="Ding S.J."/>
            <person name="Wang X.J."/>
            <person name="Zhu J.G."/>
            <person name="Ruan X.D."/>
            <person name="Zhao L."/>
            <person name="Wei J.T."/>
            <person name="Ye R.Z."/>
            <person name="Que T.C."/>
            <person name="Du C.H."/>
            <person name="Zhou Y.H."/>
            <person name="Cheng J.X."/>
            <person name="Dai P.F."/>
            <person name="Guo W.B."/>
            <person name="Han X.H."/>
            <person name="Huang E.J."/>
            <person name="Li L.F."/>
            <person name="Wei W."/>
            <person name="Gao Y.C."/>
            <person name="Liu J.Z."/>
            <person name="Shao H.Z."/>
            <person name="Wang X."/>
            <person name="Wang C.C."/>
            <person name="Yang T.C."/>
            <person name="Huo Q.B."/>
            <person name="Li W."/>
            <person name="Chen H.Y."/>
            <person name="Chen S.E."/>
            <person name="Zhou L.G."/>
            <person name="Ni X.B."/>
            <person name="Tian J.H."/>
            <person name="Sheng Y."/>
            <person name="Liu T."/>
            <person name="Pan Y.S."/>
            <person name="Xia L.Y."/>
            <person name="Li J."/>
            <person name="Zhao F."/>
            <person name="Cao W.C."/>
        </authorList>
    </citation>
    <scope>NUCLEOTIDE SEQUENCE [LARGE SCALE GENOMIC DNA]</scope>
    <source>
        <strain evidence="5">HaeL-2018</strain>
    </source>
</reference>
<feature type="compositionally biased region" description="Polar residues" evidence="3">
    <location>
        <begin position="328"/>
        <end position="351"/>
    </location>
</feature>
<dbReference type="SUPFAM" id="SSF57756">
    <property type="entry name" value="Retrovirus zinc finger-like domains"/>
    <property type="match status" value="1"/>
</dbReference>
<feature type="compositionally biased region" description="Polar residues" evidence="3">
    <location>
        <begin position="471"/>
        <end position="481"/>
    </location>
</feature>
<feature type="region of interest" description="Disordered" evidence="3">
    <location>
        <begin position="22"/>
        <end position="41"/>
    </location>
</feature>
<accession>A0A9J6H7B1</accession>
<feature type="compositionally biased region" description="Polar residues" evidence="3">
    <location>
        <begin position="403"/>
        <end position="424"/>
    </location>
</feature>
<dbReference type="OMA" id="EIYSTRC"/>
<dbReference type="EMBL" id="JABSTR010000014">
    <property type="protein sequence ID" value="KAH9382612.1"/>
    <property type="molecule type" value="Genomic_DNA"/>
</dbReference>
<feature type="compositionally biased region" description="Polar residues" evidence="3">
    <location>
        <begin position="490"/>
        <end position="502"/>
    </location>
</feature>
<evidence type="ECO:0000259" key="4">
    <source>
        <dbReference type="PROSITE" id="PS50158"/>
    </source>
</evidence>
<keyword evidence="1" id="KW-0862">Zinc</keyword>
<dbReference type="OrthoDB" id="8026949at2759"/>
<evidence type="ECO:0000313" key="6">
    <source>
        <dbReference type="Proteomes" id="UP000821853"/>
    </source>
</evidence>
<dbReference type="GO" id="GO:0003676">
    <property type="term" value="F:nucleic acid binding"/>
    <property type="evidence" value="ECO:0007669"/>
    <property type="project" value="InterPro"/>
</dbReference>
<evidence type="ECO:0000256" key="1">
    <source>
        <dbReference type="PROSITE-ProRule" id="PRU00047"/>
    </source>
</evidence>
<proteinExistence type="predicted"/>
<dbReference type="VEuPathDB" id="VectorBase:HLOH_064663"/>
<comment type="caution">
    <text evidence="5">The sequence shown here is derived from an EMBL/GenBank/DDBJ whole genome shotgun (WGS) entry which is preliminary data.</text>
</comment>
<feature type="coiled-coil region" evidence="2">
    <location>
        <begin position="508"/>
        <end position="539"/>
    </location>
</feature>
<dbReference type="GO" id="GO:0008270">
    <property type="term" value="F:zinc ion binding"/>
    <property type="evidence" value="ECO:0007669"/>
    <property type="project" value="UniProtKB-KW"/>
</dbReference>
<name>A0A9J6H7B1_HAELO</name>
<evidence type="ECO:0000256" key="3">
    <source>
        <dbReference type="SAM" id="MobiDB-lite"/>
    </source>
</evidence>
<keyword evidence="1" id="KW-0863">Zinc-finger</keyword>
<feature type="domain" description="CCHC-type" evidence="4">
    <location>
        <begin position="248"/>
        <end position="263"/>
    </location>
</feature>
<feature type="region of interest" description="Disordered" evidence="3">
    <location>
        <begin position="388"/>
        <end position="433"/>
    </location>
</feature>
<keyword evidence="6" id="KW-1185">Reference proteome</keyword>
<feature type="region of interest" description="Disordered" evidence="3">
    <location>
        <begin position="471"/>
        <end position="502"/>
    </location>
</feature>
<gene>
    <name evidence="5" type="ORF">HPB48_023160</name>
</gene>
<sequence length="649" mass="72190">MAEGTSQRGYDPGAMDFCEVRRTTPPIPPTNELTASGVKDDGEDTQDWNLRLYKRRERLREPVKEAETLGKTTDTGGKPLRRHLPSLKPFQYRIVVKPRGGINLCEVEGEVTRSVRAACLTPLQECPLIRVHDSQNIALICTNNLDDAKELLKIGHLRIQGKDLEVSTYSAMQEEVCRGVIHGVDDGATDAQIEHELLAPGYEILGARRLGKSSSAVIVFSGKRVPYTVRYAWLEKRCFIYRKTRAACFNCGEAGHRTDVCPKPKGFACEDCGQPNATEDHSCTLTCALCKGPHKTYSSECKEKFFRPDKPGKNKNVVQNPYHGSVQEPGSQQQLARGNKNTPLATGASSTCCEESKGTTSCGRTHEWATAVTGAKTRDRAWASSLPGNTQLQQQHTKKKQTSSGIQQSLQAKDQAKAQNSQVSRDWPPLPPLSVHTEIQTLQTENQSQKAEIRALRAELSALKAQMAVLSKSQPLRTQSPPRDPVAPASTPSHLPNTSQSPLLGDVYQLVLQEFKAFKEEAKQHQEDVQTQLRQMSEQIGGNRRYTETAITALRRKGASRSPSPPSLRTAYREILLEQRLGRRRFPAPHPSLTRLEEVLLRQLHTNTLPIPATLHKYYPDIYPTPQCPHCDQTEIYSTRCGTAHKTPT</sequence>
<evidence type="ECO:0000313" key="5">
    <source>
        <dbReference type="EMBL" id="KAH9382612.1"/>
    </source>
</evidence>
<dbReference type="InterPro" id="IPR001878">
    <property type="entry name" value="Znf_CCHC"/>
</dbReference>
<dbReference type="InterPro" id="IPR036875">
    <property type="entry name" value="Znf_CCHC_sf"/>
</dbReference>